<reference evidence="3 4" key="1">
    <citation type="journal article" date="2017" name="Nat. Commun.">
        <title>Genome assembly with in vitro proximity ligation data and whole-genome triplication in lettuce.</title>
        <authorList>
            <person name="Reyes-Chin-Wo S."/>
            <person name="Wang Z."/>
            <person name="Yang X."/>
            <person name="Kozik A."/>
            <person name="Arikit S."/>
            <person name="Song C."/>
            <person name="Xia L."/>
            <person name="Froenicke L."/>
            <person name="Lavelle D.O."/>
            <person name="Truco M.J."/>
            <person name="Xia R."/>
            <person name="Zhu S."/>
            <person name="Xu C."/>
            <person name="Xu H."/>
            <person name="Xu X."/>
            <person name="Cox K."/>
            <person name="Korf I."/>
            <person name="Meyers B.C."/>
            <person name="Michelmore R.W."/>
        </authorList>
    </citation>
    <scope>NUCLEOTIDE SEQUENCE [LARGE SCALE GENOMIC DNA]</scope>
    <source>
        <strain evidence="4">cv. Salinas</strain>
        <tissue evidence="3">Seedlings</tissue>
    </source>
</reference>
<evidence type="ECO:0000313" key="4">
    <source>
        <dbReference type="Proteomes" id="UP000235145"/>
    </source>
</evidence>
<dbReference type="InterPro" id="IPR018289">
    <property type="entry name" value="MULE_transposase_dom"/>
</dbReference>
<dbReference type="AlphaFoldDB" id="A0A9R1XNF4"/>
<name>A0A9R1XNF4_LACSA</name>
<dbReference type="EMBL" id="NBSK02000002">
    <property type="protein sequence ID" value="KAJ0221395.1"/>
    <property type="molecule type" value="Genomic_DNA"/>
</dbReference>
<dbReference type="Pfam" id="PF03108">
    <property type="entry name" value="DBD_Tnp_Mut"/>
    <property type="match status" value="1"/>
</dbReference>
<sequence length="333" mass="38748">MLMKKSTKDRFKVVCYMDKCDWRIRAKKHNTTDSFQVVKLSEKHTFSNTQLHPHHRQANKKVLGHFLKGILVYSTDNTGILKESFLRLPIYCYNLEKKNLGAVSHIKTSDENKFEYFFMAIVCTVRAFQRCLHPIIIINGAHLKGKYFCTMFLTVGMDGNNQILPIAFGVGKIESGELWIWFLSRLKECIGDMPYSHIISDRANSIEIPIQTLLSPFVDEYENKDWQAIENIDFVLGGYKSILREILSGLHRALNDDFQTWLDTIDNERWTRSCFLVVRYNIMTSNSVESINALSRDVKKLSISMLIDFFRATMQQWWCQRCNVGVESKKDVT</sequence>
<evidence type="ECO:0008006" key="5">
    <source>
        <dbReference type="Google" id="ProtNLM"/>
    </source>
</evidence>
<dbReference type="Proteomes" id="UP000235145">
    <property type="component" value="Unassembled WGS sequence"/>
</dbReference>
<evidence type="ECO:0000259" key="2">
    <source>
        <dbReference type="Pfam" id="PF10551"/>
    </source>
</evidence>
<dbReference type="Pfam" id="PF10551">
    <property type="entry name" value="MULE"/>
    <property type="match status" value="1"/>
</dbReference>
<organism evidence="3 4">
    <name type="scientific">Lactuca sativa</name>
    <name type="common">Garden lettuce</name>
    <dbReference type="NCBI Taxonomy" id="4236"/>
    <lineage>
        <taxon>Eukaryota</taxon>
        <taxon>Viridiplantae</taxon>
        <taxon>Streptophyta</taxon>
        <taxon>Embryophyta</taxon>
        <taxon>Tracheophyta</taxon>
        <taxon>Spermatophyta</taxon>
        <taxon>Magnoliopsida</taxon>
        <taxon>eudicotyledons</taxon>
        <taxon>Gunneridae</taxon>
        <taxon>Pentapetalae</taxon>
        <taxon>asterids</taxon>
        <taxon>campanulids</taxon>
        <taxon>Asterales</taxon>
        <taxon>Asteraceae</taxon>
        <taxon>Cichorioideae</taxon>
        <taxon>Cichorieae</taxon>
        <taxon>Lactucinae</taxon>
        <taxon>Lactuca</taxon>
    </lineage>
</organism>
<dbReference type="PANTHER" id="PTHR31973:SF185">
    <property type="entry name" value="TRANSPOSASE, MUDR, PLANT, MULE TRANSPOSASE DOMAIN-CONTAINING PROTEIN"/>
    <property type="match status" value="1"/>
</dbReference>
<gene>
    <name evidence="3" type="ORF">LSAT_V11C200099080</name>
</gene>
<dbReference type="InterPro" id="IPR004332">
    <property type="entry name" value="Transposase_MuDR"/>
</dbReference>
<proteinExistence type="predicted"/>
<keyword evidence="4" id="KW-1185">Reference proteome</keyword>
<evidence type="ECO:0000259" key="1">
    <source>
        <dbReference type="Pfam" id="PF03108"/>
    </source>
</evidence>
<feature type="domain" description="MULE transposase" evidence="2">
    <location>
        <begin position="136"/>
        <end position="207"/>
    </location>
</feature>
<dbReference type="PANTHER" id="PTHR31973">
    <property type="entry name" value="POLYPROTEIN, PUTATIVE-RELATED"/>
    <property type="match status" value="1"/>
</dbReference>
<comment type="caution">
    <text evidence="3">The sequence shown here is derived from an EMBL/GenBank/DDBJ whole genome shotgun (WGS) entry which is preliminary data.</text>
</comment>
<evidence type="ECO:0000313" key="3">
    <source>
        <dbReference type="EMBL" id="KAJ0221395.1"/>
    </source>
</evidence>
<protein>
    <recommendedName>
        <fullName evidence="5">MULE transposase domain-containing protein</fullName>
    </recommendedName>
</protein>
<feature type="domain" description="Transposase MuDR plant" evidence="1">
    <location>
        <begin position="2"/>
        <end position="37"/>
    </location>
</feature>
<accession>A0A9R1XNF4</accession>